<dbReference type="Proteomes" id="UP000297938">
    <property type="component" value="Unassembled WGS sequence"/>
</dbReference>
<reference evidence="3 4" key="1">
    <citation type="journal article" date="2018" name="Int. J. Food Microbiol.">
        <title>Growth of Carnobacterium spp. isolated from chilled vacuum-packaged meat under relevant acidic conditions.</title>
        <authorList>
            <person name="Zhang P."/>
            <person name="Badoni M."/>
            <person name="Ganzle M."/>
            <person name="Yang X."/>
        </authorList>
    </citation>
    <scope>NUCLEOTIDE SEQUENCE [LARGE SCALE GENOMIC DNA]</scope>
    <source>
        <strain evidence="3 4">B2</strain>
    </source>
</reference>
<keyword evidence="1" id="KW-1133">Transmembrane helix</keyword>
<dbReference type="Pfam" id="PF01569">
    <property type="entry name" value="PAP2"/>
    <property type="match status" value="1"/>
</dbReference>
<keyword evidence="1" id="KW-0812">Transmembrane</keyword>
<feature type="transmembrane region" description="Helical" evidence="1">
    <location>
        <begin position="163"/>
        <end position="185"/>
    </location>
</feature>
<name>A0A7Z8D097_CARDV</name>
<evidence type="ECO:0000259" key="2">
    <source>
        <dbReference type="SMART" id="SM00014"/>
    </source>
</evidence>
<feature type="transmembrane region" description="Helical" evidence="1">
    <location>
        <begin position="95"/>
        <end position="115"/>
    </location>
</feature>
<dbReference type="SMART" id="SM00014">
    <property type="entry name" value="acidPPc"/>
    <property type="match status" value="1"/>
</dbReference>
<feature type="domain" description="Phosphatidic acid phosphatase type 2/haloperoxidase" evidence="2">
    <location>
        <begin position="95"/>
        <end position="206"/>
    </location>
</feature>
<protein>
    <recommendedName>
        <fullName evidence="2">Phosphatidic acid phosphatase type 2/haloperoxidase domain-containing protein</fullName>
    </recommendedName>
</protein>
<dbReference type="EMBL" id="NRPP01000005">
    <property type="protein sequence ID" value="TFJ29006.1"/>
    <property type="molecule type" value="Genomic_DNA"/>
</dbReference>
<proteinExistence type="predicted"/>
<evidence type="ECO:0000313" key="3">
    <source>
        <dbReference type="EMBL" id="TFJ29006.1"/>
    </source>
</evidence>
<sequence>MTTNKQSKTTIWLSLSLLSFAIFLSMAVGVATNAHWLHQFDQSITQLIRDPITSSKSAYFISITTLGNTSSIIGIALIFIMGWAIYKKSISYPSWLVLNLAIGSGLLNFTVKQIFRRPRPTIKHLVEQGGFSFPSGHSMGSMILFSSIAFLLIISIRRTSIKWIIALIATFLILSVGISRIYVGVHFPSDVLGGFALGFAWIAFAIAYFDKWINYVTTKLKLK</sequence>
<feature type="transmembrane region" description="Helical" evidence="1">
    <location>
        <begin position="135"/>
        <end position="156"/>
    </location>
</feature>
<feature type="transmembrane region" description="Helical" evidence="1">
    <location>
        <begin position="57"/>
        <end position="83"/>
    </location>
</feature>
<gene>
    <name evidence="3" type="ORF">CKN69_02190</name>
</gene>
<dbReference type="PANTHER" id="PTHR14969:SF13">
    <property type="entry name" value="AT30094P"/>
    <property type="match status" value="1"/>
</dbReference>
<feature type="transmembrane region" description="Helical" evidence="1">
    <location>
        <begin position="12"/>
        <end position="37"/>
    </location>
</feature>
<dbReference type="InterPro" id="IPR000326">
    <property type="entry name" value="PAP2/HPO"/>
</dbReference>
<organism evidence="3 4">
    <name type="scientific">Carnobacterium divergens</name>
    <name type="common">Lactobacillus divergens</name>
    <dbReference type="NCBI Taxonomy" id="2748"/>
    <lineage>
        <taxon>Bacteria</taxon>
        <taxon>Bacillati</taxon>
        <taxon>Bacillota</taxon>
        <taxon>Bacilli</taxon>
        <taxon>Lactobacillales</taxon>
        <taxon>Carnobacteriaceae</taxon>
        <taxon>Carnobacterium</taxon>
    </lineage>
</organism>
<dbReference type="RefSeq" id="WP_135025636.1">
    <property type="nucleotide sequence ID" value="NZ_JBFUWK010000004.1"/>
</dbReference>
<dbReference type="InterPro" id="IPR036938">
    <property type="entry name" value="PAP2/HPO_sf"/>
</dbReference>
<evidence type="ECO:0000256" key="1">
    <source>
        <dbReference type="SAM" id="Phobius"/>
    </source>
</evidence>
<keyword evidence="1" id="KW-0472">Membrane</keyword>
<dbReference type="PANTHER" id="PTHR14969">
    <property type="entry name" value="SPHINGOSINE-1-PHOSPHATE PHOSPHOHYDROLASE"/>
    <property type="match status" value="1"/>
</dbReference>
<dbReference type="Gene3D" id="1.20.144.10">
    <property type="entry name" value="Phosphatidic acid phosphatase type 2/haloperoxidase"/>
    <property type="match status" value="2"/>
</dbReference>
<comment type="caution">
    <text evidence="3">The sequence shown here is derived from an EMBL/GenBank/DDBJ whole genome shotgun (WGS) entry which is preliminary data.</text>
</comment>
<evidence type="ECO:0000313" key="4">
    <source>
        <dbReference type="Proteomes" id="UP000297938"/>
    </source>
</evidence>
<accession>A0A7Z8D097</accession>
<feature type="transmembrane region" description="Helical" evidence="1">
    <location>
        <begin position="191"/>
        <end position="209"/>
    </location>
</feature>
<dbReference type="AlphaFoldDB" id="A0A7Z8D097"/>
<dbReference type="SUPFAM" id="SSF48317">
    <property type="entry name" value="Acid phosphatase/Vanadium-dependent haloperoxidase"/>
    <property type="match status" value="1"/>
</dbReference>
<dbReference type="CDD" id="cd03392">
    <property type="entry name" value="PAP2_like_2"/>
    <property type="match status" value="1"/>
</dbReference>